<accession>A0ABS0AKN5</accession>
<evidence type="ECO:0000313" key="5">
    <source>
        <dbReference type="Proteomes" id="UP000644441"/>
    </source>
</evidence>
<dbReference type="InterPro" id="IPR047650">
    <property type="entry name" value="Transpos_IS110"/>
</dbReference>
<feature type="domain" description="Transposase IS110-like N-terminal" evidence="2">
    <location>
        <begin position="6"/>
        <end position="151"/>
    </location>
</feature>
<dbReference type="PANTHER" id="PTHR33055:SF3">
    <property type="entry name" value="PUTATIVE TRANSPOSASE FOR IS117-RELATED"/>
    <property type="match status" value="1"/>
</dbReference>
<feature type="coiled-coil region" evidence="1">
    <location>
        <begin position="135"/>
        <end position="184"/>
    </location>
</feature>
<dbReference type="RefSeq" id="WP_142950240.1">
    <property type="nucleotide sequence ID" value="NZ_ARXR01000072.1"/>
</dbReference>
<evidence type="ECO:0000256" key="1">
    <source>
        <dbReference type="SAM" id="Coils"/>
    </source>
</evidence>
<feature type="domain" description="Transposase IS116/IS110/IS902 C-terminal" evidence="3">
    <location>
        <begin position="193"/>
        <end position="278"/>
    </location>
</feature>
<evidence type="ECO:0000259" key="2">
    <source>
        <dbReference type="Pfam" id="PF01548"/>
    </source>
</evidence>
<sequence length="334" mass="37752">MTTWILGIDISKRKFDAALSMGEKFKTKAFPNTPSGHRALLEWLARYDADHVHACMEATGSYWEALATFLHDEGHRVSVVNPAQIHAFAKGLLTRTKTDRQDARLIARFCEAMKPGFWQPRPREERELFALIRRLDALKGMRDQERARLQEAHEAVADEIEGHIEGLERAIRELEARIRDHIERHPGLRDKRDLLASIPGVGETTVHQILSRLSVLSLLGSAKQWAAYAGLSPGERSSGQRQAASSGMVRLGDARLRKALYFPAMVAKQHNPVFRRFAQRLRSNGKRPKQIVVACMRKLLHIMYGVLKSGQCFDPSCYGMPAHTISEMRVARTS</sequence>
<dbReference type="EMBL" id="ARXR01000072">
    <property type="protein sequence ID" value="MBF5054692.1"/>
    <property type="molecule type" value="Genomic_DNA"/>
</dbReference>
<name>A0ABS0AKN5_9GAMM</name>
<dbReference type="InterPro" id="IPR003346">
    <property type="entry name" value="Transposase_20"/>
</dbReference>
<dbReference type="InterPro" id="IPR002525">
    <property type="entry name" value="Transp_IS110-like_N"/>
</dbReference>
<dbReference type="Pfam" id="PF01548">
    <property type="entry name" value="DEDD_Tnp_IS110"/>
    <property type="match status" value="1"/>
</dbReference>
<reference evidence="4 5" key="1">
    <citation type="submission" date="2012-09" db="EMBL/GenBank/DDBJ databases">
        <title>Genome Sequence of alkane-degrading Bacterium Alcanivorax venustensis ISO4.</title>
        <authorList>
            <person name="Lai Q."/>
            <person name="Shao Z."/>
        </authorList>
    </citation>
    <scope>NUCLEOTIDE SEQUENCE [LARGE SCALE GENOMIC DNA]</scope>
    <source>
        <strain evidence="4 5">ISO4</strain>
    </source>
</reference>
<keyword evidence="1" id="KW-0175">Coiled coil</keyword>
<proteinExistence type="predicted"/>
<evidence type="ECO:0000259" key="3">
    <source>
        <dbReference type="Pfam" id="PF02371"/>
    </source>
</evidence>
<dbReference type="Proteomes" id="UP000644441">
    <property type="component" value="Unassembled WGS sequence"/>
</dbReference>
<dbReference type="NCBIfam" id="NF033542">
    <property type="entry name" value="transpos_IS110"/>
    <property type="match status" value="1"/>
</dbReference>
<dbReference type="PANTHER" id="PTHR33055">
    <property type="entry name" value="TRANSPOSASE FOR INSERTION SEQUENCE ELEMENT IS1111A"/>
    <property type="match status" value="1"/>
</dbReference>
<comment type="caution">
    <text evidence="4">The sequence shown here is derived from an EMBL/GenBank/DDBJ whole genome shotgun (WGS) entry which is preliminary data.</text>
</comment>
<protein>
    <submittedName>
        <fullName evidence="4">Transposase</fullName>
    </submittedName>
</protein>
<organism evidence="4 5">
    <name type="scientific">Alloalcanivorax venustensis ISO4</name>
    <dbReference type="NCBI Taxonomy" id="1177184"/>
    <lineage>
        <taxon>Bacteria</taxon>
        <taxon>Pseudomonadati</taxon>
        <taxon>Pseudomonadota</taxon>
        <taxon>Gammaproteobacteria</taxon>
        <taxon>Oceanospirillales</taxon>
        <taxon>Alcanivoracaceae</taxon>
        <taxon>Alloalcanivorax</taxon>
    </lineage>
</organism>
<gene>
    <name evidence="4" type="ORF">ISO4_03294</name>
</gene>
<dbReference type="Pfam" id="PF02371">
    <property type="entry name" value="Transposase_20"/>
    <property type="match status" value="1"/>
</dbReference>
<keyword evidence="5" id="KW-1185">Reference proteome</keyword>
<evidence type="ECO:0000313" key="4">
    <source>
        <dbReference type="EMBL" id="MBF5054692.1"/>
    </source>
</evidence>